<name>A0A9P8I3R6_9PEZI</name>
<dbReference type="OrthoDB" id="5392974at2759"/>
<organism evidence="4 5">
    <name type="scientific">Glutinoglossum americanum</name>
    <dbReference type="NCBI Taxonomy" id="1670608"/>
    <lineage>
        <taxon>Eukaryota</taxon>
        <taxon>Fungi</taxon>
        <taxon>Dikarya</taxon>
        <taxon>Ascomycota</taxon>
        <taxon>Pezizomycotina</taxon>
        <taxon>Geoglossomycetes</taxon>
        <taxon>Geoglossales</taxon>
        <taxon>Geoglossaceae</taxon>
        <taxon>Glutinoglossum</taxon>
    </lineage>
</organism>
<dbReference type="Proteomes" id="UP000698800">
    <property type="component" value="Unassembled WGS sequence"/>
</dbReference>
<dbReference type="Gene3D" id="1.20.58.340">
    <property type="entry name" value="Magnesium transport protein CorA, transmembrane region"/>
    <property type="match status" value="1"/>
</dbReference>
<reference evidence="4" key="1">
    <citation type="submission" date="2021-03" db="EMBL/GenBank/DDBJ databases">
        <title>Comparative genomics and phylogenomic investigation of the class Geoglossomycetes provide insights into ecological specialization and systematics.</title>
        <authorList>
            <person name="Melie T."/>
            <person name="Pirro S."/>
            <person name="Miller A.N."/>
            <person name="Quandt A."/>
        </authorList>
    </citation>
    <scope>NUCLEOTIDE SEQUENCE</scope>
    <source>
        <strain evidence="4">GBOQ0MN5Z8</strain>
    </source>
</reference>
<keyword evidence="5" id="KW-1185">Reference proteome</keyword>
<comment type="subcellular location">
    <subcellularLocation>
        <location evidence="1">Cell membrane</location>
        <topology evidence="1">Multi-pass membrane protein</topology>
    </subcellularLocation>
</comment>
<dbReference type="GO" id="GO:0015087">
    <property type="term" value="F:cobalt ion transmembrane transporter activity"/>
    <property type="evidence" value="ECO:0007669"/>
    <property type="project" value="TreeGrafter"/>
</dbReference>
<dbReference type="GO" id="GO:0015095">
    <property type="term" value="F:magnesium ion transmembrane transporter activity"/>
    <property type="evidence" value="ECO:0007669"/>
    <property type="project" value="TreeGrafter"/>
</dbReference>
<accession>A0A9P8I3R6</accession>
<evidence type="ECO:0000256" key="2">
    <source>
        <dbReference type="SAM" id="Coils"/>
    </source>
</evidence>
<proteinExistence type="predicted"/>
<evidence type="ECO:0000313" key="5">
    <source>
        <dbReference type="Proteomes" id="UP000698800"/>
    </source>
</evidence>
<dbReference type="AlphaFoldDB" id="A0A9P8I3R6"/>
<feature type="transmembrane region" description="Helical" evidence="3">
    <location>
        <begin position="239"/>
        <end position="261"/>
    </location>
</feature>
<dbReference type="PANTHER" id="PTHR46494">
    <property type="entry name" value="CORA FAMILY METAL ION TRANSPORTER (EUROFUNG)"/>
    <property type="match status" value="1"/>
</dbReference>
<dbReference type="GO" id="GO:0050897">
    <property type="term" value="F:cobalt ion binding"/>
    <property type="evidence" value="ECO:0007669"/>
    <property type="project" value="TreeGrafter"/>
</dbReference>
<gene>
    <name evidence="4" type="ORF">FGG08_005062</name>
</gene>
<feature type="coiled-coil region" evidence="2">
    <location>
        <begin position="118"/>
        <end position="145"/>
    </location>
</feature>
<dbReference type="GO" id="GO:0000287">
    <property type="term" value="F:magnesium ion binding"/>
    <property type="evidence" value="ECO:0007669"/>
    <property type="project" value="TreeGrafter"/>
</dbReference>
<dbReference type="PANTHER" id="PTHR46494:SF1">
    <property type="entry name" value="CORA FAMILY METAL ION TRANSPORTER (EUROFUNG)"/>
    <property type="match status" value="1"/>
</dbReference>
<keyword evidence="2" id="KW-0175">Coiled coil</keyword>
<feature type="transmembrane region" description="Helical" evidence="3">
    <location>
        <begin position="281"/>
        <end position="302"/>
    </location>
</feature>
<keyword evidence="3" id="KW-0472">Membrane</keyword>
<evidence type="ECO:0000313" key="4">
    <source>
        <dbReference type="EMBL" id="KAH0538327.1"/>
    </source>
</evidence>
<comment type="caution">
    <text evidence="4">The sequence shown here is derived from an EMBL/GenBank/DDBJ whole genome shotgun (WGS) entry which is preliminary data.</text>
</comment>
<evidence type="ECO:0000256" key="1">
    <source>
        <dbReference type="ARBA" id="ARBA00004651"/>
    </source>
</evidence>
<keyword evidence="3" id="KW-0812">Transmembrane</keyword>
<keyword evidence="3" id="KW-1133">Transmembrane helix</keyword>
<evidence type="ECO:0000256" key="3">
    <source>
        <dbReference type="SAM" id="Phobius"/>
    </source>
</evidence>
<sequence length="428" mass="49119">MVGGHADRTIEEMFYRGNCWWRDRTQTYFTCDFEQNTATYLVVNCSGTVMGRIMDGEVTKRPFALDALLADECLKAWQDAISHYRGRLIDCEYRDIDTDNKEALATKTVELHSLSSNLHRVTEHLADFEERMNFLRDALRTYRLAIEQNQPKWRMENMGRGADVDESLRFLIDGAKMGRRWAVDYLQRARLRINLMFHLCSQNDNKVSAALTSTSIEITRLTSAISEEAQRDNSAMITLSIMAMLFLPGTFVAGIFSMAFFNYTSSTVGGNRESYTVSGMLWLYFAITVPLTLGVFVVWDGWRRWRLKAKGRGKKRGGGGLAILYANQGKSKSVEAEFMFRRALVVSEKILARNPVDTAIDTRTPYFFDEYRKRTNNKKDPMEVHSRPKLGIHSRNAVTIHIHFPLSLHWSKVWRIFQEGSIVPQGPS</sequence>
<protein>
    <submittedName>
        <fullName evidence="4">Uncharacterized protein</fullName>
    </submittedName>
</protein>
<dbReference type="GO" id="GO:0005886">
    <property type="term" value="C:plasma membrane"/>
    <property type="evidence" value="ECO:0007669"/>
    <property type="project" value="UniProtKB-SubCell"/>
</dbReference>
<dbReference type="EMBL" id="JAGHQL010000113">
    <property type="protein sequence ID" value="KAH0538327.1"/>
    <property type="molecule type" value="Genomic_DNA"/>
</dbReference>